<dbReference type="AlphaFoldDB" id="A0A432W3C3"/>
<evidence type="ECO:0000313" key="15">
    <source>
        <dbReference type="EMBL" id="RUO23831.1"/>
    </source>
</evidence>
<comment type="caution">
    <text evidence="15">The sequence shown here is derived from an EMBL/GenBank/DDBJ whole genome shotgun (WGS) entry which is preliminary data.</text>
</comment>
<dbReference type="OrthoDB" id="9803054at2"/>
<dbReference type="Pfam" id="PF17243">
    <property type="entry name" value="POTRA_TamA_1"/>
    <property type="match status" value="1"/>
</dbReference>
<evidence type="ECO:0000256" key="6">
    <source>
        <dbReference type="ARBA" id="ARBA00022729"/>
    </source>
</evidence>
<comment type="subunit">
    <text evidence="10">Interacts with TamB to form the translocation and assembly module (TAM).</text>
</comment>
<dbReference type="Pfam" id="PF07244">
    <property type="entry name" value="POTRA"/>
    <property type="match status" value="1"/>
</dbReference>
<dbReference type="GO" id="GO:0009306">
    <property type="term" value="P:protein secretion"/>
    <property type="evidence" value="ECO:0007669"/>
    <property type="project" value="TreeGrafter"/>
</dbReference>
<name>A0A432W3C3_9GAMM</name>
<dbReference type="EMBL" id="PIPL01000003">
    <property type="protein sequence ID" value="RUO23831.1"/>
    <property type="molecule type" value="Genomic_DNA"/>
</dbReference>
<feature type="domain" description="POTRA" evidence="13">
    <location>
        <begin position="202"/>
        <end position="273"/>
    </location>
</feature>
<organism evidence="15 16">
    <name type="scientific">Aliidiomarina minuta</name>
    <dbReference type="NCBI Taxonomy" id="880057"/>
    <lineage>
        <taxon>Bacteria</taxon>
        <taxon>Pseudomonadati</taxon>
        <taxon>Pseudomonadota</taxon>
        <taxon>Gammaproteobacteria</taxon>
        <taxon>Alteromonadales</taxon>
        <taxon>Idiomarinaceae</taxon>
        <taxon>Aliidiomarina</taxon>
    </lineage>
</organism>
<evidence type="ECO:0000256" key="11">
    <source>
        <dbReference type="SAM" id="SignalP"/>
    </source>
</evidence>
<feature type="signal peptide" evidence="11">
    <location>
        <begin position="1"/>
        <end position="21"/>
    </location>
</feature>
<dbReference type="InterPro" id="IPR010827">
    <property type="entry name" value="BamA/TamA_POTRA"/>
</dbReference>
<keyword evidence="4" id="KW-1134">Transmembrane beta strand</keyword>
<evidence type="ECO:0000259" key="12">
    <source>
        <dbReference type="Pfam" id="PF01103"/>
    </source>
</evidence>
<dbReference type="Proteomes" id="UP000288293">
    <property type="component" value="Unassembled WGS sequence"/>
</dbReference>
<dbReference type="GO" id="GO:0097347">
    <property type="term" value="C:TAM protein secretion complex"/>
    <property type="evidence" value="ECO:0007669"/>
    <property type="project" value="TreeGrafter"/>
</dbReference>
<dbReference type="InterPro" id="IPR039910">
    <property type="entry name" value="D15-like"/>
</dbReference>
<dbReference type="InterPro" id="IPR000184">
    <property type="entry name" value="Bac_surfAg_D15"/>
</dbReference>
<evidence type="ECO:0000256" key="2">
    <source>
        <dbReference type="ARBA" id="ARBA00010248"/>
    </source>
</evidence>
<evidence type="ECO:0000313" key="16">
    <source>
        <dbReference type="Proteomes" id="UP000288293"/>
    </source>
</evidence>
<evidence type="ECO:0000256" key="4">
    <source>
        <dbReference type="ARBA" id="ARBA00022452"/>
    </source>
</evidence>
<dbReference type="Gene3D" id="2.40.160.50">
    <property type="entry name" value="membrane protein fhac: a member of the omp85/tpsb transporter family"/>
    <property type="match status" value="1"/>
</dbReference>
<dbReference type="PANTHER" id="PTHR12815:SF47">
    <property type="entry name" value="TRANSLOCATION AND ASSEMBLY MODULE SUBUNIT TAMA"/>
    <property type="match status" value="1"/>
</dbReference>
<evidence type="ECO:0000256" key="3">
    <source>
        <dbReference type="ARBA" id="ARBA00015419"/>
    </source>
</evidence>
<keyword evidence="7" id="KW-0472">Membrane</keyword>
<evidence type="ECO:0000259" key="14">
    <source>
        <dbReference type="Pfam" id="PF17243"/>
    </source>
</evidence>
<evidence type="ECO:0000256" key="9">
    <source>
        <dbReference type="ARBA" id="ARBA00033063"/>
    </source>
</evidence>
<comment type="similarity">
    <text evidence="2">Belongs to the TamA family.</text>
</comment>
<dbReference type="Gene3D" id="3.10.20.310">
    <property type="entry name" value="membrane protein fhac"/>
    <property type="match status" value="3"/>
</dbReference>
<evidence type="ECO:0000256" key="10">
    <source>
        <dbReference type="ARBA" id="ARBA00093548"/>
    </source>
</evidence>
<keyword evidence="16" id="KW-1185">Reference proteome</keyword>
<evidence type="ECO:0000259" key="13">
    <source>
        <dbReference type="Pfam" id="PF07244"/>
    </source>
</evidence>
<dbReference type="Pfam" id="PF01103">
    <property type="entry name" value="Omp85"/>
    <property type="match status" value="1"/>
</dbReference>
<accession>A0A432W3C3</accession>
<dbReference type="RefSeq" id="WP_126804251.1">
    <property type="nucleotide sequence ID" value="NZ_PIPL01000003.1"/>
</dbReference>
<proteinExistence type="inferred from homology"/>
<dbReference type="GO" id="GO:0009279">
    <property type="term" value="C:cell outer membrane"/>
    <property type="evidence" value="ECO:0007669"/>
    <property type="project" value="UniProtKB-SubCell"/>
</dbReference>
<keyword evidence="8" id="KW-0998">Cell outer membrane</keyword>
<feature type="domain" description="TamA POTRA" evidence="14">
    <location>
        <begin position="33"/>
        <end position="111"/>
    </location>
</feature>
<sequence>MKLWLVLLVLAMLFCISPAMAEETDNGQNNQLEVSISGVSGRDASNVRNRLSIYTYHGQQAPGAARLRFLHRRAEQEILRALAPSGYYQASVERQLERTDSGWQARYDITPGPVMQIRDVDIQITGEAREDDAFRNLINNLDIRSGQNLRHSNYENAKSRLRNLATERGYNEAAFAKSELRIDLEDYAADIVIHLESGPRFRFGQIRFSEAQLDEDVLQRFVPFHEGDYLTSDRLMELQFGMADSDYFSRVQIEPLWSEADDDKLVPVAVELEPNKRTYYRAGIGYGTDTGARLSFDQNRRWVNTRGHRFSTQFQLSESSSTVAANYIIPGQQPQTDQYAIRTSWRDEDVGPTRTEIFTLGVSWQTQLERTLRTMSLDWQDERDRFEGERRNTQFLIPSIQWNRVHTPDRLDVARGYRLNLGLRGATEQALSSTDFGQVTLSGKFVFSFAERFRFLTRGDFGTTAATDFDRIPTSLRFYAGGDTSIRGYGYRMVGPRNEEGEIVGGRHLAVGSAEVDYEFRPNWRVAAFIDSGNAFDNVNDAFRTGIGAGVRWQSPVGPIRIDLAHGLADVGDTIRLHLTLGPDL</sequence>
<evidence type="ECO:0000256" key="1">
    <source>
        <dbReference type="ARBA" id="ARBA00004442"/>
    </source>
</evidence>
<evidence type="ECO:0000256" key="5">
    <source>
        <dbReference type="ARBA" id="ARBA00022692"/>
    </source>
</evidence>
<feature type="domain" description="Bacterial surface antigen (D15)" evidence="12">
    <location>
        <begin position="283"/>
        <end position="573"/>
    </location>
</feature>
<dbReference type="PANTHER" id="PTHR12815">
    <property type="entry name" value="SORTING AND ASSEMBLY MACHINERY SAMM50 PROTEIN FAMILY MEMBER"/>
    <property type="match status" value="1"/>
</dbReference>
<evidence type="ECO:0000256" key="7">
    <source>
        <dbReference type="ARBA" id="ARBA00023136"/>
    </source>
</evidence>
<evidence type="ECO:0000256" key="8">
    <source>
        <dbReference type="ARBA" id="ARBA00023237"/>
    </source>
</evidence>
<dbReference type="InterPro" id="IPR035243">
    <property type="entry name" value="TamA_POTRA_Dom_1"/>
</dbReference>
<gene>
    <name evidence="15" type="ORF">CWE09_11800</name>
</gene>
<comment type="subcellular location">
    <subcellularLocation>
        <location evidence="1">Cell outer membrane</location>
    </subcellularLocation>
</comment>
<reference evidence="15 16" key="1">
    <citation type="journal article" date="2011" name="Front. Microbiol.">
        <title>Genomic signatures of strain selection and enhancement in Bacillus atrophaeus var. globigii, a historical biowarfare simulant.</title>
        <authorList>
            <person name="Gibbons H.S."/>
            <person name="Broomall S.M."/>
            <person name="McNew L.A."/>
            <person name="Daligault H."/>
            <person name="Chapman C."/>
            <person name="Bruce D."/>
            <person name="Karavis M."/>
            <person name="Krepps M."/>
            <person name="McGregor P.A."/>
            <person name="Hong C."/>
            <person name="Park K.H."/>
            <person name="Akmal A."/>
            <person name="Feldman A."/>
            <person name="Lin J.S."/>
            <person name="Chang W.E."/>
            <person name="Higgs B.W."/>
            <person name="Demirev P."/>
            <person name="Lindquist J."/>
            <person name="Liem A."/>
            <person name="Fochler E."/>
            <person name="Read T.D."/>
            <person name="Tapia R."/>
            <person name="Johnson S."/>
            <person name="Bishop-Lilly K.A."/>
            <person name="Detter C."/>
            <person name="Han C."/>
            <person name="Sozhamannan S."/>
            <person name="Rosenzweig C.N."/>
            <person name="Skowronski E.W."/>
        </authorList>
    </citation>
    <scope>NUCLEOTIDE SEQUENCE [LARGE SCALE GENOMIC DNA]</scope>
    <source>
        <strain evidence="15 16">MLST1</strain>
    </source>
</reference>
<protein>
    <recommendedName>
        <fullName evidence="3">Translocation and assembly module subunit TamA</fullName>
    </recommendedName>
    <alternativeName>
        <fullName evidence="9">Autotransporter assembly factor TamA</fullName>
    </alternativeName>
</protein>
<keyword evidence="5" id="KW-0812">Transmembrane</keyword>
<feature type="chain" id="PRO_5019031025" description="Translocation and assembly module subunit TamA" evidence="11">
    <location>
        <begin position="22"/>
        <end position="585"/>
    </location>
</feature>
<keyword evidence="6 11" id="KW-0732">Signal</keyword>